<dbReference type="EMBL" id="KI894035">
    <property type="protein sequence ID" value="OBR82416.1"/>
    <property type="molecule type" value="Genomic_DNA"/>
</dbReference>
<proteinExistence type="predicted"/>
<feature type="region of interest" description="Disordered" evidence="1">
    <location>
        <begin position="305"/>
        <end position="332"/>
    </location>
</feature>
<evidence type="ECO:0000313" key="3">
    <source>
        <dbReference type="EMBL" id="WWC65879.1"/>
    </source>
</evidence>
<organism evidence="2">
    <name type="scientific">Kwoniella dejecticola CBS 10117</name>
    <dbReference type="NCBI Taxonomy" id="1296121"/>
    <lineage>
        <taxon>Eukaryota</taxon>
        <taxon>Fungi</taxon>
        <taxon>Dikarya</taxon>
        <taxon>Basidiomycota</taxon>
        <taxon>Agaricomycotina</taxon>
        <taxon>Tremellomycetes</taxon>
        <taxon>Tremellales</taxon>
        <taxon>Cryptococcaceae</taxon>
        <taxon>Kwoniella</taxon>
    </lineage>
</organism>
<evidence type="ECO:0000256" key="1">
    <source>
        <dbReference type="SAM" id="MobiDB-lite"/>
    </source>
</evidence>
<dbReference type="KEGG" id="kdj:28970874"/>
<evidence type="ECO:0000313" key="4">
    <source>
        <dbReference type="Proteomes" id="UP000078595"/>
    </source>
</evidence>
<sequence>MSRHSSTYNWYQQQPAFQVGSDPTINGGQGDTPVATRSLQSDISPSQDFITGEQCRTVLGASARAFRNIRGNLYPKPNSAVEEEVLSREGQSWTYSLTKQGGSSQVFRQKPGSPEYEPLEDGDNVHQGFWSATLRLDLTKNDLDTEQWEEMTKFPNTLAIKKFQWIAPSGSRVNDNKTGRTAKRQDVPWDRFAGKYQVQTCKGSHCVKISSEGLHLQVVNDCTVDALDRTMKAEVTTALDILTPEFTTWPEEPTETNQYLQSPAAAQSSDTQHGLARYPLSAMTSQRPGTSHFPYQNAPPVGFGIQQPDVHNQSGHDGSYPLRWDAQSQSWY</sequence>
<keyword evidence="4" id="KW-1185">Reference proteome</keyword>
<protein>
    <submittedName>
        <fullName evidence="2">Uncharacterized protein</fullName>
    </submittedName>
</protein>
<feature type="compositionally biased region" description="Polar residues" evidence="1">
    <location>
        <begin position="257"/>
        <end position="272"/>
    </location>
</feature>
<name>A0A1A5ZX86_9TREE</name>
<dbReference type="Proteomes" id="UP000078595">
    <property type="component" value="Chromosome 11"/>
</dbReference>
<dbReference type="RefSeq" id="XP_018260258.1">
    <property type="nucleotide sequence ID" value="XM_018410449.1"/>
</dbReference>
<feature type="region of interest" description="Disordered" evidence="1">
    <location>
        <begin position="250"/>
        <end position="273"/>
    </location>
</feature>
<accession>A0A1A5ZX86</accession>
<dbReference type="AlphaFoldDB" id="A0A1A5ZX86"/>
<reference evidence="2" key="1">
    <citation type="submission" date="2013-07" db="EMBL/GenBank/DDBJ databases">
        <title>The Genome Sequence of Cryptococcus dejecticola CBS10117.</title>
        <authorList>
            <consortium name="The Broad Institute Genome Sequencing Platform"/>
            <person name="Cuomo C."/>
            <person name="Litvintseva A."/>
            <person name="Chen Y."/>
            <person name="Heitman J."/>
            <person name="Sun S."/>
            <person name="Springer D."/>
            <person name="Dromer F."/>
            <person name="Young S.K."/>
            <person name="Zeng Q."/>
            <person name="Gargeya S."/>
            <person name="Fitzgerald M."/>
            <person name="Abouelleil A."/>
            <person name="Alvarado L."/>
            <person name="Berlin A.M."/>
            <person name="Chapman S.B."/>
            <person name="Dewar J."/>
            <person name="Goldberg J."/>
            <person name="Griggs A."/>
            <person name="Gujja S."/>
            <person name="Hansen M."/>
            <person name="Howarth C."/>
            <person name="Imamovic A."/>
            <person name="Larimer J."/>
            <person name="McCowan C."/>
            <person name="Murphy C."/>
            <person name="Pearson M."/>
            <person name="Priest M."/>
            <person name="Roberts A."/>
            <person name="Saif S."/>
            <person name="Shea T."/>
            <person name="Sykes S."/>
            <person name="Wortman J."/>
            <person name="Nusbaum C."/>
            <person name="Birren B."/>
        </authorList>
    </citation>
    <scope>NUCLEOTIDE SEQUENCE [LARGE SCALE GENOMIC DNA]</scope>
    <source>
        <strain evidence="2">CBS 10117</strain>
    </source>
</reference>
<dbReference type="EMBL" id="CP144540">
    <property type="protein sequence ID" value="WWC65879.1"/>
    <property type="molecule type" value="Genomic_DNA"/>
</dbReference>
<reference evidence="3" key="3">
    <citation type="submission" date="2024-02" db="EMBL/GenBank/DDBJ databases">
        <title>Comparative genomics of Cryptococcus and Kwoniella reveals pathogenesis evolution and contrasting modes of karyotype evolution via chromosome fusion or intercentromeric recombination.</title>
        <authorList>
            <person name="Coelho M.A."/>
            <person name="David-Palma M."/>
            <person name="Shea T."/>
            <person name="Bowers K."/>
            <person name="McGinley-Smith S."/>
            <person name="Mohammad A.W."/>
            <person name="Gnirke A."/>
            <person name="Yurkov A.M."/>
            <person name="Nowrousian M."/>
            <person name="Sun S."/>
            <person name="Cuomo C.A."/>
            <person name="Heitman J."/>
        </authorList>
    </citation>
    <scope>NUCLEOTIDE SEQUENCE</scope>
    <source>
        <strain evidence="3">CBS 10117</strain>
    </source>
</reference>
<dbReference type="VEuPathDB" id="FungiDB:I303_07175"/>
<gene>
    <name evidence="2" type="ORF">I303_07175</name>
    <name evidence="3" type="ORF">I303_108501</name>
</gene>
<dbReference type="GeneID" id="28970874"/>
<reference evidence="3" key="2">
    <citation type="submission" date="2013-07" db="EMBL/GenBank/DDBJ databases">
        <authorList>
            <consortium name="The Broad Institute Genome Sequencing Platform"/>
            <person name="Cuomo C."/>
            <person name="Litvintseva A."/>
            <person name="Chen Y."/>
            <person name="Heitman J."/>
            <person name="Sun S."/>
            <person name="Springer D."/>
            <person name="Dromer F."/>
            <person name="Young S.K."/>
            <person name="Zeng Q."/>
            <person name="Gargeya S."/>
            <person name="Fitzgerald M."/>
            <person name="Abouelleil A."/>
            <person name="Alvarado L."/>
            <person name="Berlin A.M."/>
            <person name="Chapman S.B."/>
            <person name="Dewar J."/>
            <person name="Goldberg J."/>
            <person name="Griggs A."/>
            <person name="Gujja S."/>
            <person name="Hansen M."/>
            <person name="Howarth C."/>
            <person name="Imamovic A."/>
            <person name="Larimer J."/>
            <person name="McCowan C."/>
            <person name="Murphy C."/>
            <person name="Pearson M."/>
            <person name="Priest M."/>
            <person name="Roberts A."/>
            <person name="Saif S."/>
            <person name="Shea T."/>
            <person name="Sykes S."/>
            <person name="Wortman J."/>
            <person name="Nusbaum C."/>
            <person name="Birren B."/>
        </authorList>
    </citation>
    <scope>NUCLEOTIDE SEQUENCE</scope>
    <source>
        <strain evidence="3">CBS 10117</strain>
    </source>
</reference>
<evidence type="ECO:0000313" key="2">
    <source>
        <dbReference type="EMBL" id="OBR82416.1"/>
    </source>
</evidence>